<reference evidence="10 11" key="1">
    <citation type="journal article" date="2016" name="Nat. Commun.">
        <title>Thousands of microbial genomes shed light on interconnected biogeochemical processes in an aquifer system.</title>
        <authorList>
            <person name="Anantharaman K."/>
            <person name="Brown C.T."/>
            <person name="Hug L.A."/>
            <person name="Sharon I."/>
            <person name="Castelle C.J."/>
            <person name="Probst A.J."/>
            <person name="Thomas B.C."/>
            <person name="Singh A."/>
            <person name="Wilkins M.J."/>
            <person name="Karaoz U."/>
            <person name="Brodie E.L."/>
            <person name="Williams K.H."/>
            <person name="Hubbard S.S."/>
            <person name="Banfield J.F."/>
        </authorList>
    </citation>
    <scope>NUCLEOTIDE SEQUENCE [LARGE SCALE GENOMIC DNA]</scope>
</reference>
<evidence type="ECO:0000256" key="4">
    <source>
        <dbReference type="ARBA" id="ARBA00022692"/>
    </source>
</evidence>
<feature type="transmembrane region" description="Helical" evidence="9">
    <location>
        <begin position="6"/>
        <end position="23"/>
    </location>
</feature>
<evidence type="ECO:0000313" key="11">
    <source>
        <dbReference type="Proteomes" id="UP000176902"/>
    </source>
</evidence>
<evidence type="ECO:0000256" key="3">
    <source>
        <dbReference type="ARBA" id="ARBA00022475"/>
    </source>
</evidence>
<dbReference type="InterPro" id="IPR003369">
    <property type="entry name" value="TatA/B/E"/>
</dbReference>
<gene>
    <name evidence="9" type="primary">tatA</name>
    <name evidence="10" type="ORF">A3C59_03885</name>
</gene>
<accession>A0A1F5JXE5</accession>
<protein>
    <recommendedName>
        <fullName evidence="9">Sec-independent protein translocase protein TatA</fullName>
    </recommendedName>
</protein>
<comment type="subcellular location">
    <subcellularLocation>
        <location evidence="1 9">Cell membrane</location>
        <topology evidence="1 9">Single-pass membrane protein</topology>
    </subcellularLocation>
</comment>
<comment type="subunit">
    <text evidence="9">Forms a complex with TatC.</text>
</comment>
<name>A0A1F5JXE5_9BACT</name>
<evidence type="ECO:0000256" key="2">
    <source>
        <dbReference type="ARBA" id="ARBA00022448"/>
    </source>
</evidence>
<evidence type="ECO:0000256" key="5">
    <source>
        <dbReference type="ARBA" id="ARBA00022927"/>
    </source>
</evidence>
<dbReference type="InterPro" id="IPR006312">
    <property type="entry name" value="TatA/E"/>
</dbReference>
<dbReference type="Proteomes" id="UP000176902">
    <property type="component" value="Unassembled WGS sequence"/>
</dbReference>
<keyword evidence="2 9" id="KW-0813">Transport</keyword>
<comment type="function">
    <text evidence="9">Part of the twin-arginine translocation (Tat) system that transports large folded proteins containing a characteristic twin-arginine motif in their signal peptide across membranes. TatA could form the protein-conducting channel of the Tat system.</text>
</comment>
<dbReference type="GO" id="GO:0008320">
    <property type="term" value="F:protein transmembrane transporter activity"/>
    <property type="evidence" value="ECO:0007669"/>
    <property type="project" value="UniProtKB-UniRule"/>
</dbReference>
<evidence type="ECO:0000256" key="7">
    <source>
        <dbReference type="ARBA" id="ARBA00023010"/>
    </source>
</evidence>
<comment type="caution">
    <text evidence="10">The sequence shown here is derived from an EMBL/GenBank/DDBJ whole genome shotgun (WGS) entry which is preliminary data.</text>
</comment>
<dbReference type="Pfam" id="PF02416">
    <property type="entry name" value="TatA_B_E"/>
    <property type="match status" value="1"/>
</dbReference>
<proteinExistence type="inferred from homology"/>
<dbReference type="Gene3D" id="1.20.5.3310">
    <property type="match status" value="1"/>
</dbReference>
<dbReference type="AlphaFoldDB" id="A0A1F5JXE5"/>
<sequence>MFSNIGLFEIIIVALVLLLLFGGRKLPELAKGIGESIKELKKALTDKSSKE</sequence>
<organism evidence="10 11">
    <name type="scientific">Candidatus Daviesbacteria bacterium RIFCSPHIGHO2_02_FULL_36_13</name>
    <dbReference type="NCBI Taxonomy" id="1797768"/>
    <lineage>
        <taxon>Bacteria</taxon>
        <taxon>Candidatus Daviesiibacteriota</taxon>
    </lineage>
</organism>
<comment type="similarity">
    <text evidence="9">Belongs to the TatA/E family.</text>
</comment>
<keyword evidence="5 9" id="KW-0653">Protein transport</keyword>
<keyword evidence="6 9" id="KW-1133">Transmembrane helix</keyword>
<dbReference type="GO" id="GO:0033281">
    <property type="term" value="C:TAT protein transport complex"/>
    <property type="evidence" value="ECO:0007669"/>
    <property type="project" value="UniProtKB-UniRule"/>
</dbReference>
<keyword evidence="4 9" id="KW-0812">Transmembrane</keyword>
<dbReference type="PANTHER" id="PTHR42982">
    <property type="entry name" value="SEC-INDEPENDENT PROTEIN TRANSLOCASE PROTEIN TATA"/>
    <property type="match status" value="1"/>
</dbReference>
<dbReference type="PANTHER" id="PTHR42982:SF1">
    <property type="entry name" value="SEC-INDEPENDENT PROTEIN TRANSLOCASE PROTEIN TATA"/>
    <property type="match status" value="1"/>
</dbReference>
<keyword evidence="8 9" id="KW-0472">Membrane</keyword>
<keyword evidence="7 9" id="KW-0811">Translocation</keyword>
<dbReference type="NCBIfam" id="TIGR01411">
    <property type="entry name" value="tatAE"/>
    <property type="match status" value="1"/>
</dbReference>
<evidence type="ECO:0000256" key="1">
    <source>
        <dbReference type="ARBA" id="ARBA00004162"/>
    </source>
</evidence>
<evidence type="ECO:0000256" key="8">
    <source>
        <dbReference type="ARBA" id="ARBA00023136"/>
    </source>
</evidence>
<dbReference type="HAMAP" id="MF_00236">
    <property type="entry name" value="TatA_E"/>
    <property type="match status" value="1"/>
</dbReference>
<evidence type="ECO:0000256" key="6">
    <source>
        <dbReference type="ARBA" id="ARBA00022989"/>
    </source>
</evidence>
<evidence type="ECO:0000313" key="10">
    <source>
        <dbReference type="EMBL" id="OGE33284.1"/>
    </source>
</evidence>
<dbReference type="STRING" id="1797768.A3C59_03885"/>
<dbReference type="GO" id="GO:0043953">
    <property type="term" value="P:protein transport by the Tat complex"/>
    <property type="evidence" value="ECO:0007669"/>
    <property type="project" value="UniProtKB-UniRule"/>
</dbReference>
<keyword evidence="3 9" id="KW-1003">Cell membrane</keyword>
<dbReference type="EMBL" id="MFCV01000011">
    <property type="protein sequence ID" value="OGE33284.1"/>
    <property type="molecule type" value="Genomic_DNA"/>
</dbReference>
<evidence type="ECO:0000256" key="9">
    <source>
        <dbReference type="HAMAP-Rule" id="MF_00236"/>
    </source>
</evidence>